<organism evidence="1 2">
    <name type="scientific">Roseivivax jejudonensis</name>
    <dbReference type="NCBI Taxonomy" id="1529041"/>
    <lineage>
        <taxon>Bacteria</taxon>
        <taxon>Pseudomonadati</taxon>
        <taxon>Pseudomonadota</taxon>
        <taxon>Alphaproteobacteria</taxon>
        <taxon>Rhodobacterales</taxon>
        <taxon>Roseobacteraceae</taxon>
        <taxon>Roseivivax</taxon>
    </lineage>
</organism>
<evidence type="ECO:0000313" key="1">
    <source>
        <dbReference type="EMBL" id="SLN46582.1"/>
    </source>
</evidence>
<dbReference type="EMBL" id="FWFK01000004">
    <property type="protein sequence ID" value="SLN46582.1"/>
    <property type="molecule type" value="Genomic_DNA"/>
</dbReference>
<dbReference type="Pfam" id="PF05751">
    <property type="entry name" value="FixH"/>
    <property type="match status" value="1"/>
</dbReference>
<dbReference type="InterPro" id="IPR008620">
    <property type="entry name" value="FixH"/>
</dbReference>
<proteinExistence type="predicted"/>
<evidence type="ECO:0000313" key="2">
    <source>
        <dbReference type="Proteomes" id="UP000193570"/>
    </source>
</evidence>
<name>A0A1X6ZB56_9RHOB</name>
<protein>
    <submittedName>
        <fullName evidence="1">FixH</fullName>
    </submittedName>
</protein>
<gene>
    <name evidence="1" type="ORF">ROJ8625_02252</name>
</gene>
<dbReference type="RefSeq" id="WP_085791968.1">
    <property type="nucleotide sequence ID" value="NZ_FWFK01000004.1"/>
</dbReference>
<keyword evidence="2" id="KW-1185">Reference proteome</keyword>
<dbReference type="OrthoDB" id="1495896at2"/>
<dbReference type="Proteomes" id="UP000193570">
    <property type="component" value="Unassembled WGS sequence"/>
</dbReference>
<accession>A0A1X6ZB56</accession>
<sequence length="149" mass="15879">MSQRILTGRHVFAIFALGFGTIISVNVALAVNAVRTFPGLETKNSYVASQVYEERRAAQEALGWTVAATGQDGRAEVALIDAAGRPAEVAAMRAVIGRATTDAGERDMPAEGRARAGLDIAPGYWRIDVTAEATDGTAFEQRLTLRVTE</sequence>
<dbReference type="AlphaFoldDB" id="A0A1X6ZB56"/>
<reference evidence="1 2" key="1">
    <citation type="submission" date="2017-03" db="EMBL/GenBank/DDBJ databases">
        <authorList>
            <person name="Afonso C.L."/>
            <person name="Miller P.J."/>
            <person name="Scott M.A."/>
            <person name="Spackman E."/>
            <person name="Goraichik I."/>
            <person name="Dimitrov K.M."/>
            <person name="Suarez D.L."/>
            <person name="Swayne D.E."/>
        </authorList>
    </citation>
    <scope>NUCLEOTIDE SEQUENCE [LARGE SCALE GENOMIC DNA]</scope>
    <source>
        <strain evidence="1 2">CECT 8625</strain>
    </source>
</reference>